<dbReference type="EMBL" id="KL367732">
    <property type="protein sequence ID" value="KFD59801.1"/>
    <property type="molecule type" value="Genomic_DNA"/>
</dbReference>
<dbReference type="InterPro" id="IPR004875">
    <property type="entry name" value="DDE_SF_endonuclease_dom"/>
</dbReference>
<dbReference type="Pfam" id="PF03184">
    <property type="entry name" value="DDE_1"/>
    <property type="match status" value="1"/>
</dbReference>
<organism evidence="2">
    <name type="scientific">Trichuris suis</name>
    <name type="common">pig whipworm</name>
    <dbReference type="NCBI Taxonomy" id="68888"/>
    <lineage>
        <taxon>Eukaryota</taxon>
        <taxon>Metazoa</taxon>
        <taxon>Ecdysozoa</taxon>
        <taxon>Nematoda</taxon>
        <taxon>Enoplea</taxon>
        <taxon>Dorylaimia</taxon>
        <taxon>Trichinellida</taxon>
        <taxon>Trichuridae</taxon>
        <taxon>Trichuris</taxon>
    </lineage>
</organism>
<name>A0A085MRF5_9BILA</name>
<sequence>MTGAGVVGLEVRTQSARSKLANQNWGRKRSETFTGGADDPDLEKHCSGQSRLKTIWKGFTILNAIKNIRDSWEEIKMSTLKDVWKKLIPTLTDDSERWEGSVEEMTADMVQIGRKLELQMEPKDVNELLQSHDIAFTDEELLVIDEQR</sequence>
<evidence type="ECO:0000259" key="1">
    <source>
        <dbReference type="Pfam" id="PF03184"/>
    </source>
</evidence>
<feature type="domain" description="DDE-1" evidence="1">
    <location>
        <begin position="44"/>
        <end position="84"/>
    </location>
</feature>
<gene>
    <name evidence="2" type="ORF">M514_28019</name>
</gene>
<accession>A0A085MRF5</accession>
<evidence type="ECO:0000313" key="2">
    <source>
        <dbReference type="EMBL" id="KFD59801.1"/>
    </source>
</evidence>
<dbReference type="AlphaFoldDB" id="A0A085MRF5"/>
<proteinExistence type="predicted"/>
<dbReference type="Proteomes" id="UP000030758">
    <property type="component" value="Unassembled WGS sequence"/>
</dbReference>
<protein>
    <recommendedName>
        <fullName evidence="1">DDE-1 domain-containing protein</fullName>
    </recommendedName>
</protein>
<reference evidence="2" key="1">
    <citation type="journal article" date="2014" name="Nat. Genet.">
        <title>Genome and transcriptome of the porcine whipworm Trichuris suis.</title>
        <authorList>
            <person name="Jex A.R."/>
            <person name="Nejsum P."/>
            <person name="Schwarz E.M."/>
            <person name="Hu L."/>
            <person name="Young N.D."/>
            <person name="Hall R.S."/>
            <person name="Korhonen P.K."/>
            <person name="Liao S."/>
            <person name="Thamsborg S."/>
            <person name="Xia J."/>
            <person name="Xu P."/>
            <person name="Wang S."/>
            <person name="Scheerlinck J.P."/>
            <person name="Hofmann A."/>
            <person name="Sternberg P.W."/>
            <person name="Wang J."/>
            <person name="Gasser R.B."/>
        </authorList>
    </citation>
    <scope>NUCLEOTIDE SEQUENCE [LARGE SCALE GENOMIC DNA]</scope>
    <source>
        <strain evidence="2">DCEP-RM93F</strain>
    </source>
</reference>
<dbReference type="GO" id="GO:0003676">
    <property type="term" value="F:nucleic acid binding"/>
    <property type="evidence" value="ECO:0007669"/>
    <property type="project" value="InterPro"/>
</dbReference>